<dbReference type="OMA" id="LWMSPNY"/>
<evidence type="ECO:0000313" key="4">
    <source>
        <dbReference type="EMBL" id="KAF8412910.1"/>
    </source>
</evidence>
<dbReference type="InterPro" id="IPR002110">
    <property type="entry name" value="Ankyrin_rpt"/>
</dbReference>
<protein>
    <recommendedName>
        <fullName evidence="3">PGG domain-containing protein</fullName>
    </recommendedName>
</protein>
<dbReference type="AlphaFoldDB" id="A0A834ZSR4"/>
<dbReference type="Gene3D" id="1.25.40.20">
    <property type="entry name" value="Ankyrin repeat-containing domain"/>
    <property type="match status" value="1"/>
</dbReference>
<accession>A0A834ZSR4</accession>
<gene>
    <name evidence="4" type="ORF">HHK36_000882</name>
</gene>
<reference evidence="4 5" key="1">
    <citation type="submission" date="2020-04" db="EMBL/GenBank/DDBJ databases">
        <title>Plant Genome Project.</title>
        <authorList>
            <person name="Zhang R.-G."/>
        </authorList>
    </citation>
    <scope>NUCLEOTIDE SEQUENCE [LARGE SCALE GENOMIC DNA]</scope>
    <source>
        <strain evidence="4">YNK0</strain>
        <tissue evidence="4">Leaf</tissue>
    </source>
</reference>
<feature type="repeat" description="ANK" evidence="1">
    <location>
        <begin position="106"/>
        <end position="128"/>
    </location>
</feature>
<dbReference type="PANTHER" id="PTHR24128:SF112">
    <property type="entry name" value="OS06G0292400 PROTEIN"/>
    <property type="match status" value="1"/>
</dbReference>
<evidence type="ECO:0000259" key="3">
    <source>
        <dbReference type="Pfam" id="PF13962"/>
    </source>
</evidence>
<feature type="transmembrane region" description="Helical" evidence="2">
    <location>
        <begin position="422"/>
        <end position="443"/>
    </location>
</feature>
<keyword evidence="5" id="KW-1185">Reference proteome</keyword>
<dbReference type="PROSITE" id="PS50088">
    <property type="entry name" value="ANK_REPEAT"/>
    <property type="match status" value="3"/>
</dbReference>
<keyword evidence="2" id="KW-0472">Membrane</keyword>
<dbReference type="SMART" id="SM00248">
    <property type="entry name" value="ANK"/>
    <property type="match status" value="5"/>
</dbReference>
<dbReference type="InterPro" id="IPR036770">
    <property type="entry name" value="Ankyrin_rpt-contain_sf"/>
</dbReference>
<keyword evidence="2" id="KW-1133">Transmembrane helix</keyword>
<dbReference type="EMBL" id="JABCRI010000001">
    <property type="protein sequence ID" value="KAF8412910.1"/>
    <property type="molecule type" value="Genomic_DNA"/>
</dbReference>
<dbReference type="PROSITE" id="PS50297">
    <property type="entry name" value="ANK_REP_REGION"/>
    <property type="match status" value="2"/>
</dbReference>
<keyword evidence="2" id="KW-0812">Transmembrane</keyword>
<evidence type="ECO:0000256" key="2">
    <source>
        <dbReference type="SAM" id="Phobius"/>
    </source>
</evidence>
<feature type="domain" description="PGG" evidence="3">
    <location>
        <begin position="293"/>
        <end position="405"/>
    </location>
</feature>
<proteinExistence type="predicted"/>
<evidence type="ECO:0000256" key="1">
    <source>
        <dbReference type="PROSITE-ProRule" id="PRU00023"/>
    </source>
</evidence>
<evidence type="ECO:0000313" key="5">
    <source>
        <dbReference type="Proteomes" id="UP000655225"/>
    </source>
</evidence>
<dbReference type="InterPro" id="IPR026961">
    <property type="entry name" value="PGG_dom"/>
</dbReference>
<dbReference type="Pfam" id="PF12796">
    <property type="entry name" value="Ank_2"/>
    <property type="match status" value="2"/>
</dbReference>
<keyword evidence="1" id="KW-0040">ANK repeat</keyword>
<feature type="transmembrane region" description="Helical" evidence="2">
    <location>
        <begin position="388"/>
        <end position="410"/>
    </location>
</feature>
<organism evidence="4 5">
    <name type="scientific">Tetracentron sinense</name>
    <name type="common">Spur-leaf</name>
    <dbReference type="NCBI Taxonomy" id="13715"/>
    <lineage>
        <taxon>Eukaryota</taxon>
        <taxon>Viridiplantae</taxon>
        <taxon>Streptophyta</taxon>
        <taxon>Embryophyta</taxon>
        <taxon>Tracheophyta</taxon>
        <taxon>Spermatophyta</taxon>
        <taxon>Magnoliopsida</taxon>
        <taxon>Trochodendrales</taxon>
        <taxon>Trochodendraceae</taxon>
        <taxon>Tetracentron</taxon>
    </lineage>
</organism>
<dbReference type="Proteomes" id="UP000655225">
    <property type="component" value="Unassembled WGS sequence"/>
</dbReference>
<name>A0A834ZSR4_TETSI</name>
<feature type="transmembrane region" description="Helical" evidence="2">
    <location>
        <begin position="361"/>
        <end position="382"/>
    </location>
</feature>
<feature type="repeat" description="ANK" evidence="1">
    <location>
        <begin position="71"/>
        <end position="95"/>
    </location>
</feature>
<comment type="caution">
    <text evidence="4">The sequence shown here is derived from an EMBL/GenBank/DDBJ whole genome shotgun (WGS) entry which is preliminary data.</text>
</comment>
<dbReference type="PANTHER" id="PTHR24128">
    <property type="entry name" value="HOMEOBOX PROTEIN WARIAI"/>
    <property type="match status" value="1"/>
</dbReference>
<dbReference type="SUPFAM" id="SSF48403">
    <property type="entry name" value="Ankyrin repeat"/>
    <property type="match status" value="1"/>
</dbReference>
<sequence>MMDRRLMNVSEAGDINALYELFREDPFILESVDQVPFLDTPLHIAVSAGKSSFAMEIANLKPSFAKKLNQDGLSPIHLASAMGDVGMVKELLTTGGRELCLLKGKEKRTPLHIAVMYGRIDVINVLMDEFPKALEDLTVSKETALHLALKYQQFDTFKLLLDWVKELNTRDVVNLKDNEGNTALHLAITSRAPRQADPYMIKDLICNFVSGVTVNAMNANNQTALDVLLQLPGEYREIQDILGRAKAKRSDEIISCSQPHTSDQSRVVAKIPRHLRGWIARFRREVVSDYSMEVRSALLVVAVLTATATFQTGVTPPGGVWQDNFYPDYNNSTNTTTATATPSEMAHQAGRAIMATDLSKFTMFTFFNVSGFLISYTMIIILTTGFPFSSFVLLALSFMGLTYVLSLMTITPDDQGYVIPYILQALLTVPMLSLLYQIVIYFYRKRSEYWKDGLNWKGALRLLK</sequence>
<dbReference type="Pfam" id="PF13962">
    <property type="entry name" value="PGG"/>
    <property type="match status" value="1"/>
</dbReference>
<dbReference type="OrthoDB" id="674805at2759"/>
<feature type="repeat" description="ANK" evidence="1">
    <location>
        <begin position="140"/>
        <end position="172"/>
    </location>
</feature>